<evidence type="ECO:0000313" key="8">
    <source>
        <dbReference type="EMBL" id="MDR7339040.1"/>
    </source>
</evidence>
<evidence type="ECO:0000256" key="2">
    <source>
        <dbReference type="ARBA" id="ARBA00022630"/>
    </source>
</evidence>
<dbReference type="Pfam" id="PF07992">
    <property type="entry name" value="Pyr_redox_2"/>
    <property type="match status" value="1"/>
</dbReference>
<comment type="caution">
    <text evidence="7">The sequence shown here is derived from an EMBL/GenBank/DDBJ whole genome shotgun (WGS) entry which is preliminary data.</text>
</comment>
<reference evidence="7" key="1">
    <citation type="submission" date="2022-12" db="EMBL/GenBank/DDBJ databases">
        <title>Gycomyces niveus sp.nov., a novel actinomycete isolated from soil in Shouguang.</title>
        <authorList>
            <person name="Yang X."/>
        </authorList>
    </citation>
    <scope>NUCLEOTIDE SEQUENCE</scope>
    <source>
        <strain evidence="7">DSM 44724</strain>
    </source>
</reference>
<evidence type="ECO:0000256" key="1">
    <source>
        <dbReference type="ARBA" id="ARBA00001974"/>
    </source>
</evidence>
<dbReference type="Proteomes" id="UP001183604">
    <property type="component" value="Unassembled WGS sequence"/>
</dbReference>
<organism evidence="7 9">
    <name type="scientific">Glycomyces lechevalierae</name>
    <dbReference type="NCBI Taxonomy" id="256034"/>
    <lineage>
        <taxon>Bacteria</taxon>
        <taxon>Bacillati</taxon>
        <taxon>Actinomycetota</taxon>
        <taxon>Actinomycetes</taxon>
        <taxon>Glycomycetales</taxon>
        <taxon>Glycomycetaceae</taxon>
        <taxon>Glycomyces</taxon>
    </lineage>
</organism>
<dbReference type="GO" id="GO:0016651">
    <property type="term" value="F:oxidoreductase activity, acting on NAD(P)H"/>
    <property type="evidence" value="ECO:0007669"/>
    <property type="project" value="TreeGrafter"/>
</dbReference>
<dbReference type="RefSeq" id="WP_270124772.1">
    <property type="nucleotide sequence ID" value="NZ_BAAAOM010000004.1"/>
</dbReference>
<accession>A0A9X3SWW3</accession>
<keyword evidence="4" id="KW-0560">Oxidoreductase</keyword>
<dbReference type="AlphaFoldDB" id="A0A9X3SWW3"/>
<feature type="domain" description="Reductase C-terminal" evidence="6">
    <location>
        <begin position="331"/>
        <end position="391"/>
    </location>
</feature>
<comment type="cofactor">
    <cofactor evidence="1">
        <name>FAD</name>
        <dbReference type="ChEBI" id="CHEBI:57692"/>
    </cofactor>
</comment>
<dbReference type="Pfam" id="PF14759">
    <property type="entry name" value="Reductase_C"/>
    <property type="match status" value="1"/>
</dbReference>
<dbReference type="EMBL" id="JAVDYD010000001">
    <property type="protein sequence ID" value="MDR7339040.1"/>
    <property type="molecule type" value="Genomic_DNA"/>
</dbReference>
<reference evidence="8 10" key="2">
    <citation type="submission" date="2023-07" db="EMBL/GenBank/DDBJ databases">
        <title>Sequencing the genomes of 1000 actinobacteria strains.</title>
        <authorList>
            <person name="Klenk H.-P."/>
        </authorList>
    </citation>
    <scope>NUCLEOTIDE SEQUENCE [LARGE SCALE GENOMIC DNA]</scope>
    <source>
        <strain evidence="8 10">DSM 44724</strain>
    </source>
</reference>
<evidence type="ECO:0000256" key="3">
    <source>
        <dbReference type="ARBA" id="ARBA00022827"/>
    </source>
</evidence>
<dbReference type="Gene3D" id="3.50.50.60">
    <property type="entry name" value="FAD/NAD(P)-binding domain"/>
    <property type="match status" value="2"/>
</dbReference>
<evidence type="ECO:0000259" key="6">
    <source>
        <dbReference type="Pfam" id="PF14759"/>
    </source>
</evidence>
<dbReference type="SUPFAM" id="SSF51905">
    <property type="entry name" value="FAD/NAD(P)-binding domain"/>
    <property type="match status" value="2"/>
</dbReference>
<dbReference type="PANTHER" id="PTHR43557">
    <property type="entry name" value="APOPTOSIS-INDUCING FACTOR 1"/>
    <property type="match status" value="1"/>
</dbReference>
<dbReference type="PRINTS" id="PR00368">
    <property type="entry name" value="FADPNR"/>
</dbReference>
<gene>
    <name evidence="8" type="ORF">J2S69_002759</name>
    <name evidence="7" type="ORF">O2L01_24990</name>
</gene>
<dbReference type="InterPro" id="IPR016156">
    <property type="entry name" value="FAD/NAD-linked_Rdtase_dimer_sf"/>
</dbReference>
<evidence type="ECO:0000313" key="9">
    <source>
        <dbReference type="Proteomes" id="UP001145799"/>
    </source>
</evidence>
<dbReference type="InterPro" id="IPR028202">
    <property type="entry name" value="Reductase_C"/>
</dbReference>
<evidence type="ECO:0000313" key="7">
    <source>
        <dbReference type="EMBL" id="MDA1388275.1"/>
    </source>
</evidence>
<dbReference type="PRINTS" id="PR00411">
    <property type="entry name" value="PNDRDTASEI"/>
</dbReference>
<protein>
    <submittedName>
        <fullName evidence="7">FAD-dependent oxidoreductase</fullName>
    </submittedName>
    <submittedName>
        <fullName evidence="8">NADPH-dependent 2,4-dienoyl-CoA reductase/sulfur reductase-like enzyme</fullName>
    </submittedName>
</protein>
<dbReference type="Gene3D" id="3.30.390.30">
    <property type="match status" value="1"/>
</dbReference>
<evidence type="ECO:0000313" key="10">
    <source>
        <dbReference type="Proteomes" id="UP001183604"/>
    </source>
</evidence>
<keyword evidence="10" id="KW-1185">Reference proteome</keyword>
<dbReference type="InterPro" id="IPR023753">
    <property type="entry name" value="FAD/NAD-binding_dom"/>
</dbReference>
<dbReference type="GO" id="GO:0005737">
    <property type="term" value="C:cytoplasm"/>
    <property type="evidence" value="ECO:0007669"/>
    <property type="project" value="TreeGrafter"/>
</dbReference>
<dbReference type="PANTHER" id="PTHR43557:SF2">
    <property type="entry name" value="RIESKE DOMAIN-CONTAINING PROTEIN-RELATED"/>
    <property type="match status" value="1"/>
</dbReference>
<dbReference type="InterPro" id="IPR036188">
    <property type="entry name" value="FAD/NAD-bd_sf"/>
</dbReference>
<evidence type="ECO:0000256" key="4">
    <source>
        <dbReference type="ARBA" id="ARBA00023002"/>
    </source>
</evidence>
<name>A0A9X3SWW3_9ACTN</name>
<dbReference type="Proteomes" id="UP001145799">
    <property type="component" value="Unassembled WGS sequence"/>
</dbReference>
<dbReference type="InterPro" id="IPR050446">
    <property type="entry name" value="FAD-oxidoreductase/Apoptosis"/>
</dbReference>
<keyword evidence="2" id="KW-0285">Flavoprotein</keyword>
<dbReference type="EMBL" id="JAPZVQ010000026">
    <property type="protein sequence ID" value="MDA1388275.1"/>
    <property type="molecule type" value="Genomic_DNA"/>
</dbReference>
<feature type="domain" description="FAD/NAD(P)-binding" evidence="5">
    <location>
        <begin position="16"/>
        <end position="312"/>
    </location>
</feature>
<dbReference type="SUPFAM" id="SSF55424">
    <property type="entry name" value="FAD/NAD-linked reductases, dimerisation (C-terminal) domain"/>
    <property type="match status" value="1"/>
</dbReference>
<keyword evidence="3" id="KW-0274">FAD</keyword>
<sequence>MNGPANGAGSANRSRSVLVVGASAAGLATAEALRRKGFDGRVTLLGAESHLPYDRPPLSKQVLSGDWEPERARLRPEAMLADLDIELALGEAAVSLDAANRRVKTEHGRELSADAIVIATGIRPRAFPGTAGIAGVHLLRTLEDALRLQSELSESCRLVVVGDGVLGAEIAATSKRLCAGVTLVGPQAAPMELQLGGEVAKALAALHVEQGVDLRPGVGVDGLVETGGRVSGVRLESGEVLPADAVVVSIGSTPVTEWLAGSGLRVENGVVCDSQCLAAEGIWAVGDVARWDHVGLGRSLRLENRTNATEQAGVVAANILGEAAPYAPVPYFWTDQFNVKIQVYGLPSAHAATEVVEGDPADGRFVLRCTENGRVSAVIGWNMPKQARLRRAEVFYA</sequence>
<proteinExistence type="predicted"/>
<evidence type="ECO:0000259" key="5">
    <source>
        <dbReference type="Pfam" id="PF07992"/>
    </source>
</evidence>